<dbReference type="OrthoDB" id="182039at2"/>
<dbReference type="Gene3D" id="3.10.450.50">
    <property type="match status" value="1"/>
</dbReference>
<proteinExistence type="predicted"/>
<dbReference type="InterPro" id="IPR032710">
    <property type="entry name" value="NTF2-like_dom_sf"/>
</dbReference>
<dbReference type="PANTHER" id="PTHR46310:SF7">
    <property type="entry name" value="AMIDASE 1"/>
    <property type="match status" value="1"/>
</dbReference>
<organism evidence="2 3">
    <name type="scientific">Rhodococcus triatomae</name>
    <dbReference type="NCBI Taxonomy" id="300028"/>
    <lineage>
        <taxon>Bacteria</taxon>
        <taxon>Bacillati</taxon>
        <taxon>Actinomycetota</taxon>
        <taxon>Actinomycetes</taxon>
        <taxon>Mycobacteriales</taxon>
        <taxon>Nocardiaceae</taxon>
        <taxon>Rhodococcus</taxon>
    </lineage>
</organism>
<name>A0A1G8L440_9NOCA</name>
<dbReference type="GO" id="GO:0016740">
    <property type="term" value="F:transferase activity"/>
    <property type="evidence" value="ECO:0007669"/>
    <property type="project" value="UniProtKB-KW"/>
</dbReference>
<keyword evidence="2" id="KW-0808">Transferase</keyword>
<dbReference type="Pfam" id="PF11533">
    <property type="entry name" value="AtzH-like"/>
    <property type="match status" value="1"/>
</dbReference>
<dbReference type="EMBL" id="FNDN01000008">
    <property type="protein sequence ID" value="SDI50442.1"/>
    <property type="molecule type" value="Genomic_DNA"/>
</dbReference>
<evidence type="ECO:0000313" key="2">
    <source>
        <dbReference type="EMBL" id="SDI50442.1"/>
    </source>
</evidence>
<accession>A0A1G8L440</accession>
<dbReference type="Gene3D" id="3.90.1300.10">
    <property type="entry name" value="Amidase signature (AS) domain"/>
    <property type="match status" value="1"/>
</dbReference>
<protein>
    <submittedName>
        <fullName evidence="2">Asp-tRNAAsn/Glu-tRNAGln amidotransferase A subunit</fullName>
    </submittedName>
</protein>
<dbReference type="Pfam" id="PF01425">
    <property type="entry name" value="Amidase"/>
    <property type="match status" value="1"/>
</dbReference>
<dbReference type="AlphaFoldDB" id="A0A1G8L440"/>
<feature type="domain" description="Amidase" evidence="1">
    <location>
        <begin position="158"/>
        <end position="311"/>
    </location>
</feature>
<evidence type="ECO:0000313" key="3">
    <source>
        <dbReference type="Proteomes" id="UP000183263"/>
    </source>
</evidence>
<dbReference type="SUPFAM" id="SSF75304">
    <property type="entry name" value="Amidase signature (AS) enzymes"/>
    <property type="match status" value="1"/>
</dbReference>
<dbReference type="SUPFAM" id="SSF54427">
    <property type="entry name" value="NTF2-like"/>
    <property type="match status" value="1"/>
</dbReference>
<gene>
    <name evidence="2" type="ORF">SAMN05444695_10856</name>
</gene>
<dbReference type="InterPro" id="IPR036928">
    <property type="entry name" value="AS_sf"/>
</dbReference>
<evidence type="ECO:0000259" key="1">
    <source>
        <dbReference type="Pfam" id="PF01425"/>
    </source>
</evidence>
<keyword evidence="3" id="KW-1185">Reference proteome</keyword>
<dbReference type="PANTHER" id="PTHR46310">
    <property type="entry name" value="AMIDASE 1"/>
    <property type="match status" value="1"/>
</dbReference>
<dbReference type="Proteomes" id="UP000183263">
    <property type="component" value="Unassembled WGS sequence"/>
</dbReference>
<sequence length="559" mass="57233">MDLATCDPDLRVAFARYERALMRNDVDELDTLFARGHTTIRSDGGRTLVGHEAIAQFRAGRSGAPRRELRRVHVRPIGPSAAVIVAESIRISENGSAEGDLAVQTQVWERDERCGWVVTTAHVSTSPRPVYAPVDPGDARIWRSAHGAVPPAIGADDGPLRRRRIAVKDLFAVEGHPIGAGNPRILATAEVEPRHARAVADLLVAGADVVGIAHTDELAFSLSGTNAHYGTPPNPAAPGHVPGGSTSGPASAVAAGAADIGLGTDTAGSVRVPASHCGLYGLRTTHGAVSREGLVGLAPSFDSVGVLTRDAGLLRSAANALLPAGPRHAVDRVVWVPELTGLATPAAAASFTAGLEALTLRDCAAGPTLPAAVSVSLDYPPGVDLDGILAAFRVVQAAEAWRLHGTFVTGNGDALDPAVRARFAAGRTVDAATESEARAVLTRMRASLHGLLPPGTVLALPATSSGALPVAAEPEAVERTRAATLRLTCLASLAGLPALSMPLLADGALPLGLCLIAGPDEDHTLLDFAVSDPAVSVPAVSTPVVSTPAVSPSATSSIH</sequence>
<dbReference type="RefSeq" id="WP_072738517.1">
    <property type="nucleotide sequence ID" value="NZ_CP048813.1"/>
</dbReference>
<dbReference type="InterPro" id="IPR023631">
    <property type="entry name" value="Amidase_dom"/>
</dbReference>
<dbReference type="InterPro" id="IPR024507">
    <property type="entry name" value="AtzH-like"/>
</dbReference>
<reference evidence="2 3" key="1">
    <citation type="submission" date="2016-10" db="EMBL/GenBank/DDBJ databases">
        <authorList>
            <person name="de Groot N.N."/>
        </authorList>
    </citation>
    <scope>NUCLEOTIDE SEQUENCE [LARGE SCALE GENOMIC DNA]</scope>
    <source>
        <strain evidence="2 3">DSM 44892</strain>
    </source>
</reference>